<dbReference type="Proteomes" id="UP000091857">
    <property type="component" value="Chromosome 5"/>
</dbReference>
<keyword evidence="2" id="KW-1185">Reference proteome</keyword>
<feature type="non-terminal residue" evidence="1">
    <location>
        <position position="1"/>
    </location>
</feature>
<evidence type="ECO:0000313" key="1">
    <source>
        <dbReference type="EMBL" id="KAG8655006.1"/>
    </source>
</evidence>
<dbReference type="EMBL" id="CM004391">
    <property type="protein sequence ID" value="KAG8655006.1"/>
    <property type="molecule type" value="Genomic_DNA"/>
</dbReference>
<organism evidence="1 2">
    <name type="scientific">Manihot esculenta</name>
    <name type="common">Cassava</name>
    <name type="synonym">Jatropha manihot</name>
    <dbReference type="NCBI Taxonomy" id="3983"/>
    <lineage>
        <taxon>Eukaryota</taxon>
        <taxon>Viridiplantae</taxon>
        <taxon>Streptophyta</taxon>
        <taxon>Embryophyta</taxon>
        <taxon>Tracheophyta</taxon>
        <taxon>Spermatophyta</taxon>
        <taxon>Magnoliopsida</taxon>
        <taxon>eudicotyledons</taxon>
        <taxon>Gunneridae</taxon>
        <taxon>Pentapetalae</taxon>
        <taxon>rosids</taxon>
        <taxon>fabids</taxon>
        <taxon>Malpighiales</taxon>
        <taxon>Euphorbiaceae</taxon>
        <taxon>Crotonoideae</taxon>
        <taxon>Manihoteae</taxon>
        <taxon>Manihot</taxon>
    </lineage>
</organism>
<reference evidence="2" key="1">
    <citation type="journal article" date="2016" name="Nat. Biotechnol.">
        <title>Sequencing wild and cultivated cassava and related species reveals extensive interspecific hybridization and genetic diversity.</title>
        <authorList>
            <person name="Bredeson J.V."/>
            <person name="Lyons J.B."/>
            <person name="Prochnik S.E."/>
            <person name="Wu G.A."/>
            <person name="Ha C.M."/>
            <person name="Edsinger-Gonzales E."/>
            <person name="Grimwood J."/>
            <person name="Schmutz J."/>
            <person name="Rabbi I.Y."/>
            <person name="Egesi C."/>
            <person name="Nauluvula P."/>
            <person name="Lebot V."/>
            <person name="Ndunguru J."/>
            <person name="Mkamilo G."/>
            <person name="Bart R.S."/>
            <person name="Setter T.L."/>
            <person name="Gleadow R.M."/>
            <person name="Kulakow P."/>
            <person name="Ferguson M.E."/>
            <person name="Rounsley S."/>
            <person name="Rokhsar D.S."/>
        </authorList>
    </citation>
    <scope>NUCLEOTIDE SEQUENCE [LARGE SCALE GENOMIC DNA]</scope>
    <source>
        <strain evidence="2">cv. AM560-2</strain>
    </source>
</reference>
<feature type="non-terminal residue" evidence="1">
    <location>
        <position position="161"/>
    </location>
</feature>
<accession>A0ACB7HS78</accession>
<comment type="caution">
    <text evidence="1">The sequence shown here is derived from an EMBL/GenBank/DDBJ whole genome shotgun (WGS) entry which is preliminary data.</text>
</comment>
<proteinExistence type="predicted"/>
<protein>
    <submittedName>
        <fullName evidence="1">Uncharacterized protein</fullName>
    </submittedName>
</protein>
<sequence>ERICCVRFGASKASTLQIDITSTQAVLKLSAKLYGPYKIIERVERVAYDLELPPESVIHPVFHASLLKKEIGDSVSICTDLPQLQHDSFIAAPEKVLQTRRIIRGGEYVEQGLIKWFNLPHEDAIWEDKSFIAAQFPDHLLSWGQESSSPGGIVTYYRKKY</sequence>
<evidence type="ECO:0000313" key="2">
    <source>
        <dbReference type="Proteomes" id="UP000091857"/>
    </source>
</evidence>
<name>A0ACB7HS78_MANES</name>
<gene>
    <name evidence="1" type="ORF">MANES_05G201101v8</name>
</gene>